<dbReference type="Pfam" id="PF05872">
    <property type="entry name" value="HerA_C"/>
    <property type="match status" value="1"/>
</dbReference>
<feature type="region of interest" description="Disordered" evidence="1">
    <location>
        <begin position="423"/>
        <end position="469"/>
    </location>
</feature>
<dbReference type="PANTHER" id="PTHR30121">
    <property type="entry name" value="UNCHARACTERIZED PROTEIN YJGR-RELATED"/>
    <property type="match status" value="1"/>
</dbReference>
<dbReference type="EMBL" id="CM001022">
    <property type="protein sequence ID" value="EFQ22966.1"/>
    <property type="molecule type" value="Genomic_DNA"/>
</dbReference>
<feature type="domain" description="Helicase HerA-like C-terminal" evidence="2">
    <location>
        <begin position="12"/>
        <end position="503"/>
    </location>
</feature>
<dbReference type="Gene3D" id="3.40.50.300">
    <property type="entry name" value="P-loop containing nucleotide triphosphate hydrolases"/>
    <property type="match status" value="2"/>
</dbReference>
<keyword evidence="4" id="KW-1185">Reference proteome</keyword>
<dbReference type="STRING" id="584708.Apau_0532"/>
<evidence type="ECO:0000259" key="2">
    <source>
        <dbReference type="Pfam" id="PF05872"/>
    </source>
</evidence>
<proteinExistence type="predicted"/>
<evidence type="ECO:0000313" key="4">
    <source>
        <dbReference type="Proteomes" id="UP000005096"/>
    </source>
</evidence>
<dbReference type="AlphaFoldDB" id="E3D0E7"/>
<dbReference type="InterPro" id="IPR051162">
    <property type="entry name" value="T4SS_component"/>
</dbReference>
<protein>
    <recommendedName>
        <fullName evidence="2">Helicase HerA-like C-terminal domain-containing protein</fullName>
    </recommendedName>
</protein>
<dbReference type="SUPFAM" id="SSF52540">
    <property type="entry name" value="P-loop containing nucleoside triphosphate hydrolases"/>
    <property type="match status" value="1"/>
</dbReference>
<reference evidence="3 4" key="1">
    <citation type="journal article" date="2010" name="Stand. Genomic Sci.">
        <title>Non-contiguous finished genome sequence of Aminomonas paucivorans type strain (GLU-3).</title>
        <authorList>
            <person name="Pitluck S."/>
            <person name="Yasawong M."/>
            <person name="Held B."/>
            <person name="Lapidus A."/>
            <person name="Nolan M."/>
            <person name="Copeland A."/>
            <person name="Lucas S."/>
            <person name="Del Rio T.G."/>
            <person name="Tice H."/>
            <person name="Cheng J.F."/>
            <person name="Chertkov O."/>
            <person name="Goodwin L."/>
            <person name="Tapia R."/>
            <person name="Han C."/>
            <person name="Liolios K."/>
            <person name="Ivanova N."/>
            <person name="Mavromatis K."/>
            <person name="Ovchinnikova G."/>
            <person name="Pati A."/>
            <person name="Chen A."/>
            <person name="Palaniappan K."/>
            <person name="Land M."/>
            <person name="Hauser L."/>
            <person name="Chang Y.J."/>
            <person name="Jeffries C.D."/>
            <person name="Pukall R."/>
            <person name="Spring S."/>
            <person name="Rohde M."/>
            <person name="Sikorski J."/>
            <person name="Goker M."/>
            <person name="Woyke T."/>
            <person name="Bristow J."/>
            <person name="Eisen J.A."/>
            <person name="Markowitz V."/>
            <person name="Hugenholtz P."/>
            <person name="Kyrpides N.C."/>
            <person name="Klenk H.P."/>
        </authorList>
    </citation>
    <scope>NUCLEOTIDE SEQUENCE [LARGE SCALE GENOMIC DNA]</scope>
    <source>
        <strain evidence="3 4">DSM 12260</strain>
    </source>
</reference>
<organism evidence="3 4">
    <name type="scientific">Aminomonas paucivorans DSM 12260</name>
    <dbReference type="NCBI Taxonomy" id="584708"/>
    <lineage>
        <taxon>Bacteria</taxon>
        <taxon>Thermotogati</taxon>
        <taxon>Synergistota</taxon>
        <taxon>Synergistia</taxon>
        <taxon>Synergistales</taxon>
        <taxon>Synergistaceae</taxon>
        <taxon>Aminomonas</taxon>
    </lineage>
</organism>
<dbReference type="PANTHER" id="PTHR30121:SF6">
    <property type="entry name" value="SLR6007 PROTEIN"/>
    <property type="match status" value="1"/>
</dbReference>
<evidence type="ECO:0000313" key="3">
    <source>
        <dbReference type="EMBL" id="EFQ22966.1"/>
    </source>
</evidence>
<dbReference type="InterPro" id="IPR027417">
    <property type="entry name" value="P-loop_NTPase"/>
</dbReference>
<dbReference type="OrthoDB" id="9758751at2"/>
<dbReference type="eggNOG" id="COG0433">
    <property type="taxonomic scope" value="Bacteria"/>
</dbReference>
<feature type="compositionally biased region" description="Basic and acidic residues" evidence="1">
    <location>
        <begin position="445"/>
        <end position="469"/>
    </location>
</feature>
<evidence type="ECO:0000256" key="1">
    <source>
        <dbReference type="SAM" id="MobiDB-lite"/>
    </source>
</evidence>
<dbReference type="InterPro" id="IPR033186">
    <property type="entry name" value="HerA_C"/>
</dbReference>
<dbReference type="HOGENOM" id="CLU_028164_1_1_0"/>
<gene>
    <name evidence="3" type="ORF">Apau_0532</name>
</gene>
<sequence length="506" mass="55776">MNSDPGSFVLAQNENPVLFRPRMGNRHGLITGATGTGKTVTLQVLAENFSRLGVPVFLPDVKGDLSGLARPGTPAPAIDRRREMLGVADHPFEGYPLLFWDLFGRAGLPLRTTVSDMGPLLLSRLFDLNETQSGVLSVLFRMADDEGLLLLDLKDLRALLSFVQEKDTMKEVSARYGLVSAASLGAIQRALLTLEEQGGEHLFGEPMLRVADLLGNDDRGYGRINVLAADELIQRPRLYAAFLLWLLSELYENLPEVGDLDKPRLILCFDEAHLIFRDAPEALMEKVELVVRLIRSKGVGVYFITQNPADVPEVILGQLGNRVMHALRAFTPKDQKAVRAAAQTFRQNPRVDAEKVLTELEVGEALVSLLDPKGVPLPVERAWVLPPRSQIGPIPSEERRRIGALSPLASLYEEEVDRESAYEKLSRRVEASSPEPEALPPTPPKRPERAEPDPLPPRSERPPLRRGDTLLEAMAKSAMRAASSQLGRTLVRSVLGSLLGGSTRRF</sequence>
<name>E3D0E7_9BACT</name>
<dbReference type="Proteomes" id="UP000005096">
    <property type="component" value="Chromosome"/>
</dbReference>
<dbReference type="PaxDb" id="584708-Apau_0532"/>
<dbReference type="RefSeq" id="WP_006300120.1">
    <property type="nucleotide sequence ID" value="NZ_CM001022.1"/>
</dbReference>
<accession>E3D0E7</accession>